<proteinExistence type="inferred from homology"/>
<feature type="repeat" description="TPR" evidence="8">
    <location>
        <begin position="145"/>
        <end position="178"/>
    </location>
</feature>
<dbReference type="SUPFAM" id="SSF48452">
    <property type="entry name" value="TPR-like"/>
    <property type="match status" value="2"/>
</dbReference>
<name>A0A4R0YGX2_9GAMM</name>
<organism evidence="11 12">
    <name type="scientific">Dyella soli</name>
    <dbReference type="NCBI Taxonomy" id="522319"/>
    <lineage>
        <taxon>Bacteria</taxon>
        <taxon>Pseudomonadati</taxon>
        <taxon>Pseudomonadota</taxon>
        <taxon>Gammaproteobacteria</taxon>
        <taxon>Lysobacterales</taxon>
        <taxon>Rhodanobacteraceae</taxon>
        <taxon>Dyella</taxon>
    </lineage>
</organism>
<dbReference type="PROSITE" id="PS50005">
    <property type="entry name" value="TPR"/>
    <property type="match status" value="1"/>
</dbReference>
<dbReference type="SUPFAM" id="SSF53756">
    <property type="entry name" value="UDP-Glycosyltransferase/glycogen phosphorylase"/>
    <property type="match status" value="1"/>
</dbReference>
<dbReference type="Pfam" id="PF14559">
    <property type="entry name" value="TPR_19"/>
    <property type="match status" value="1"/>
</dbReference>
<dbReference type="RefSeq" id="WP_131152408.1">
    <property type="nucleotide sequence ID" value="NZ_SJTG01000004.1"/>
</dbReference>
<comment type="similarity">
    <text evidence="2">Belongs to the glycosyltransferase 41 family. O-GlcNAc transferase subfamily.</text>
</comment>
<accession>A0A4R0YGX2</accession>
<reference evidence="11 12" key="1">
    <citation type="submission" date="2019-02" db="EMBL/GenBank/DDBJ databases">
        <title>Dyella amyloliquefaciens sp. nov., isolated from forest soil.</title>
        <authorList>
            <person name="Gao Z.-H."/>
            <person name="Qiu L.-H."/>
        </authorList>
    </citation>
    <scope>NUCLEOTIDE SEQUENCE [LARGE SCALE GENOMIC DNA]</scope>
    <source>
        <strain evidence="11 12">KACC 12747</strain>
    </source>
</reference>
<dbReference type="Pfam" id="PF13181">
    <property type="entry name" value="TPR_8"/>
    <property type="match status" value="1"/>
</dbReference>
<feature type="domain" description="O-GlcNAc transferase C-terminal" evidence="10">
    <location>
        <begin position="492"/>
        <end position="676"/>
    </location>
</feature>
<gene>
    <name evidence="11" type="ORF">EZM97_23480</name>
</gene>
<dbReference type="Proteomes" id="UP000291822">
    <property type="component" value="Unassembled WGS sequence"/>
</dbReference>
<feature type="domain" description="O-GlcNAc transferase C-terminal" evidence="10">
    <location>
        <begin position="328"/>
        <end position="477"/>
    </location>
</feature>
<evidence type="ECO:0000256" key="4">
    <source>
        <dbReference type="ARBA" id="ARBA00022676"/>
    </source>
</evidence>
<dbReference type="PANTHER" id="PTHR44998">
    <property type="match status" value="1"/>
</dbReference>
<comment type="pathway">
    <text evidence="1">Protein modification; protein glycosylation.</text>
</comment>
<evidence type="ECO:0000256" key="6">
    <source>
        <dbReference type="ARBA" id="ARBA00022737"/>
    </source>
</evidence>
<comment type="caution">
    <text evidence="11">The sequence shown here is derived from an EMBL/GenBank/DDBJ whole genome shotgun (WGS) entry which is preliminary data.</text>
</comment>
<dbReference type="GO" id="GO:0097363">
    <property type="term" value="F:protein O-acetylglucosaminyltransferase activity"/>
    <property type="evidence" value="ECO:0007669"/>
    <property type="project" value="UniProtKB-EC"/>
</dbReference>
<dbReference type="AlphaFoldDB" id="A0A4R0YGX2"/>
<dbReference type="Gene3D" id="1.25.40.10">
    <property type="entry name" value="Tetratricopeptide repeat domain"/>
    <property type="match status" value="3"/>
</dbReference>
<dbReference type="SMART" id="SM00028">
    <property type="entry name" value="TPR"/>
    <property type="match status" value="6"/>
</dbReference>
<evidence type="ECO:0000256" key="1">
    <source>
        <dbReference type="ARBA" id="ARBA00004922"/>
    </source>
</evidence>
<evidence type="ECO:0000256" key="7">
    <source>
        <dbReference type="ARBA" id="ARBA00022803"/>
    </source>
</evidence>
<dbReference type="Pfam" id="PF13844">
    <property type="entry name" value="Glyco_transf_41"/>
    <property type="match status" value="2"/>
</dbReference>
<dbReference type="Pfam" id="PF13432">
    <property type="entry name" value="TPR_16"/>
    <property type="match status" value="1"/>
</dbReference>
<protein>
    <recommendedName>
        <fullName evidence="3">protein O-GlcNAc transferase</fullName>
        <ecNumber evidence="3">2.4.1.255</ecNumber>
    </recommendedName>
</protein>
<evidence type="ECO:0000256" key="5">
    <source>
        <dbReference type="ARBA" id="ARBA00022679"/>
    </source>
</evidence>
<keyword evidence="7 8" id="KW-0802">TPR repeat</keyword>
<keyword evidence="5" id="KW-0808">Transferase</keyword>
<keyword evidence="4" id="KW-0328">Glycosyltransferase</keyword>
<evidence type="ECO:0000256" key="3">
    <source>
        <dbReference type="ARBA" id="ARBA00011970"/>
    </source>
</evidence>
<dbReference type="Gene3D" id="3.40.50.11380">
    <property type="match status" value="1"/>
</dbReference>
<evidence type="ECO:0000256" key="8">
    <source>
        <dbReference type="PROSITE-ProRule" id="PRU00339"/>
    </source>
</evidence>
<dbReference type="InterPro" id="IPR029489">
    <property type="entry name" value="OGT/SEC/SPY_C"/>
</dbReference>
<dbReference type="EMBL" id="SJTG01000004">
    <property type="protein sequence ID" value="TCI07650.1"/>
    <property type="molecule type" value="Genomic_DNA"/>
</dbReference>
<keyword evidence="6" id="KW-0677">Repeat</keyword>
<keyword evidence="12" id="KW-1185">Reference proteome</keyword>
<dbReference type="Gene3D" id="3.40.50.2000">
    <property type="entry name" value="Glycogen Phosphorylase B"/>
    <property type="match status" value="1"/>
</dbReference>
<sequence length="699" mass="76556">MTQAARTALLAHQHRIAQLLDRNEAGEAEASALRARTEFPQDAELARLHSHALHFLGRPVEAREALNQAAAIAPDSIEVQCSFANLDMDEGHTEAAIERLRATLRRQPGHPAVLLVLGNALMAAARYAQARESFAMATHGAPAHAGLRLNLASAELELGNYEQARKHVDEALELAPRFDGAYAMQGRVWQSMGQPKRALESWMRAEALAPGQPQYSLHVGLLLDELGDPAGAAAAFQRSLAIQPDAVNALAMLVFAKRRTFDWVGLEALADRLHAAVERRQPGALPFAYLAEDATAKEQRQCAETFAATVEHDAVPLRQHMGLTHVTPKPSDPIRVGFVSNGFGDRPMGHLTVGLLEALRSEQLDVHLFSLAPDETSQIRLRLAATTSLHDVSTHSTIQLAKAIHEQRIEVLFDLRTFGSGANSDLFELRPAPVQVNWLAYPATSGARWTDYQLTDATALPATLREHFSEKIVRLPRCALPYTPVALPQAPSRQASGLPETATVYACFSGSHKLNPASFSRFMLILERVPDSVLWLYSEDDASMSRLRMAAEAMGIKGSRLVFAPRLPHAAHLARLRQADLFLDTSPCNAQSTALDALWAGCPVLTMVGYTLSGRQGASLLFHANLPELVAEDEDSFVAQAVQLGNDRQALALLRRHLERGNERSTLFDTAGFTMDFRRAIQAMSARYRIGRPPIDIDL</sequence>
<dbReference type="InterPro" id="IPR011990">
    <property type="entry name" value="TPR-like_helical_dom_sf"/>
</dbReference>
<dbReference type="PANTHER" id="PTHR44998:SF1">
    <property type="entry name" value="UDP-N-ACETYLGLUCOSAMINE--PEPTIDE N-ACETYLGLUCOSAMINYLTRANSFERASE 110 KDA SUBUNIT"/>
    <property type="match status" value="1"/>
</dbReference>
<dbReference type="InterPro" id="IPR019734">
    <property type="entry name" value="TPR_rpt"/>
</dbReference>
<evidence type="ECO:0000259" key="10">
    <source>
        <dbReference type="Pfam" id="PF13844"/>
    </source>
</evidence>
<evidence type="ECO:0000313" key="12">
    <source>
        <dbReference type="Proteomes" id="UP000291822"/>
    </source>
</evidence>
<keyword evidence="9" id="KW-0175">Coiled coil</keyword>
<feature type="coiled-coil region" evidence="9">
    <location>
        <begin position="144"/>
        <end position="171"/>
    </location>
</feature>
<dbReference type="EC" id="2.4.1.255" evidence="3"/>
<evidence type="ECO:0000313" key="11">
    <source>
        <dbReference type="EMBL" id="TCI07650.1"/>
    </source>
</evidence>
<evidence type="ECO:0000256" key="2">
    <source>
        <dbReference type="ARBA" id="ARBA00005386"/>
    </source>
</evidence>
<evidence type="ECO:0000256" key="9">
    <source>
        <dbReference type="SAM" id="Coils"/>
    </source>
</evidence>